<gene>
    <name evidence="1" type="ORF">EJB06_04900</name>
</gene>
<dbReference type="Proteomes" id="UP000278085">
    <property type="component" value="Unassembled WGS sequence"/>
</dbReference>
<evidence type="ECO:0000313" key="2">
    <source>
        <dbReference type="Proteomes" id="UP000278085"/>
    </source>
</evidence>
<keyword evidence="2" id="KW-1185">Reference proteome</keyword>
<protein>
    <submittedName>
        <fullName evidence="1">Uncharacterized protein</fullName>
    </submittedName>
</protein>
<sequence length="105" mass="12113">MTTDANVIEETLSKRLSKQLDKNEIIQLARLIASFSDKKIEIDDVFPYGIPAQLDTISVRGYLTRDQLGELGTIIPMVTGLKDYRIFPRGIVEPDRYRMHLNIYR</sequence>
<dbReference type="RefSeq" id="WP_126072864.1">
    <property type="nucleotide sequence ID" value="NZ_CP051166.1"/>
</dbReference>
<reference evidence="1 2" key="1">
    <citation type="submission" date="2018-12" db="EMBL/GenBank/DDBJ databases">
        <authorList>
            <person name="Yang E."/>
        </authorList>
    </citation>
    <scope>NUCLEOTIDE SEQUENCE [LARGE SCALE GENOMIC DNA]</scope>
    <source>
        <strain evidence="1 2">SOD</strain>
    </source>
</reference>
<organism evidence="1 2">
    <name type="scientific">Massilia atriviolacea</name>
    <dbReference type="NCBI Taxonomy" id="2495579"/>
    <lineage>
        <taxon>Bacteria</taxon>
        <taxon>Pseudomonadati</taxon>
        <taxon>Pseudomonadota</taxon>
        <taxon>Betaproteobacteria</taxon>
        <taxon>Burkholderiales</taxon>
        <taxon>Oxalobacteraceae</taxon>
        <taxon>Telluria group</taxon>
        <taxon>Massilia</taxon>
    </lineage>
</organism>
<comment type="caution">
    <text evidence="1">The sequence shown here is derived from an EMBL/GenBank/DDBJ whole genome shotgun (WGS) entry which is preliminary data.</text>
</comment>
<dbReference type="AlphaFoldDB" id="A0A430HSK5"/>
<proteinExistence type="predicted"/>
<accession>A0A430HSK5</accession>
<dbReference type="EMBL" id="RXLQ01000002">
    <property type="protein sequence ID" value="RSZ60454.1"/>
    <property type="molecule type" value="Genomic_DNA"/>
</dbReference>
<name>A0A430HSK5_9BURK</name>
<evidence type="ECO:0000313" key="1">
    <source>
        <dbReference type="EMBL" id="RSZ60454.1"/>
    </source>
</evidence>